<feature type="transmembrane region" description="Helical" evidence="2">
    <location>
        <begin position="36"/>
        <end position="58"/>
    </location>
</feature>
<evidence type="ECO:0000256" key="2">
    <source>
        <dbReference type="SAM" id="Phobius"/>
    </source>
</evidence>
<name>A0A0G4FYP0_VITBC</name>
<accession>A0A0G4FYP0</accession>
<feature type="transmembrane region" description="Helical" evidence="2">
    <location>
        <begin position="7"/>
        <end position="30"/>
    </location>
</feature>
<dbReference type="Proteomes" id="UP000041254">
    <property type="component" value="Unassembled WGS sequence"/>
</dbReference>
<dbReference type="AlphaFoldDB" id="A0A0G4FYP0"/>
<evidence type="ECO:0000313" key="3">
    <source>
        <dbReference type="EMBL" id="CEM20497.1"/>
    </source>
</evidence>
<dbReference type="VEuPathDB" id="CryptoDB:Vbra_9547"/>
<dbReference type="InParanoid" id="A0A0G4FYP0"/>
<feature type="region of interest" description="Disordered" evidence="1">
    <location>
        <begin position="109"/>
        <end position="136"/>
    </location>
</feature>
<keyword evidence="2" id="KW-0472">Membrane</keyword>
<keyword evidence="2" id="KW-1133">Transmembrane helix</keyword>
<evidence type="ECO:0000313" key="4">
    <source>
        <dbReference type="Proteomes" id="UP000041254"/>
    </source>
</evidence>
<keyword evidence="2" id="KW-0812">Transmembrane</keyword>
<gene>
    <name evidence="3" type="ORF">Vbra_9547</name>
</gene>
<keyword evidence="4" id="KW-1185">Reference proteome</keyword>
<protein>
    <submittedName>
        <fullName evidence="3">Uncharacterized protein</fullName>
    </submittedName>
</protein>
<dbReference type="EMBL" id="CDMY01000530">
    <property type="protein sequence ID" value="CEM20497.1"/>
    <property type="molecule type" value="Genomic_DNA"/>
</dbReference>
<evidence type="ECO:0000256" key="1">
    <source>
        <dbReference type="SAM" id="MobiDB-lite"/>
    </source>
</evidence>
<proteinExistence type="predicted"/>
<organism evidence="3 4">
    <name type="scientific">Vitrella brassicaformis (strain CCMP3155)</name>
    <dbReference type="NCBI Taxonomy" id="1169540"/>
    <lineage>
        <taxon>Eukaryota</taxon>
        <taxon>Sar</taxon>
        <taxon>Alveolata</taxon>
        <taxon>Colpodellida</taxon>
        <taxon>Vitrellaceae</taxon>
        <taxon>Vitrella</taxon>
    </lineage>
</organism>
<reference evidence="3 4" key="1">
    <citation type="submission" date="2014-11" db="EMBL/GenBank/DDBJ databases">
        <authorList>
            <person name="Zhu J."/>
            <person name="Qi W."/>
            <person name="Song R."/>
        </authorList>
    </citation>
    <scope>NUCLEOTIDE SEQUENCE [LARGE SCALE GENOMIC DNA]</scope>
</reference>
<dbReference type="PhylomeDB" id="A0A0G4FYP0"/>
<sequence>MPDVNLCAGIVAMCGIAGGPLLAILNVLFVCGTYHSIALQLVACKYGVITMAAILLYARKSTQPRLFPNENMLERLWDLFAVGGYCYGRIRKGAHCGIPARDAHRHLDDRHSHPAGVSTDQDGSVSFSGTWEQSFV</sequence>
<feature type="compositionally biased region" description="Polar residues" evidence="1">
    <location>
        <begin position="118"/>
        <end position="136"/>
    </location>
</feature>